<feature type="compositionally biased region" description="Basic and acidic residues" evidence="6">
    <location>
        <begin position="11"/>
        <end position="32"/>
    </location>
</feature>
<protein>
    <recommendedName>
        <fullName evidence="1">tRNA (guanine(9)-N(1))-methyltransferase</fullName>
        <ecNumber evidence="1">2.1.1.221</ecNumber>
    </recommendedName>
</protein>
<dbReference type="GO" id="GO:0000049">
    <property type="term" value="F:tRNA binding"/>
    <property type="evidence" value="ECO:0007669"/>
    <property type="project" value="TreeGrafter"/>
</dbReference>
<keyword evidence="2" id="KW-0489">Methyltransferase</keyword>
<reference evidence="10" key="1">
    <citation type="submission" date="2017-02" db="UniProtKB">
        <authorList>
            <consortium name="WormBaseParasite"/>
        </authorList>
    </citation>
    <scope>IDENTIFICATION</scope>
</reference>
<reference evidence="8 9" key="2">
    <citation type="submission" date="2018-11" db="EMBL/GenBank/DDBJ databases">
        <authorList>
            <consortium name="Pathogen Informatics"/>
        </authorList>
    </citation>
    <scope>NUCLEOTIDE SEQUENCE [LARGE SCALE GENOMIC DNA]</scope>
</reference>
<evidence type="ECO:0000313" key="10">
    <source>
        <dbReference type="WBParaSite" id="HNAJ_0000248001-mRNA-1"/>
    </source>
</evidence>
<keyword evidence="4" id="KW-0949">S-adenosyl-L-methionine</keyword>
<comment type="catalytic activity">
    <reaction evidence="5">
        <text>guanosine(9) in tRNA + S-adenosyl-L-methionine = N(1)-methylguanosine(9) in tRNA + S-adenosyl-L-homocysteine + H(+)</text>
        <dbReference type="Rhea" id="RHEA:43156"/>
        <dbReference type="Rhea" id="RHEA-COMP:10367"/>
        <dbReference type="Rhea" id="RHEA-COMP:10368"/>
        <dbReference type="ChEBI" id="CHEBI:15378"/>
        <dbReference type="ChEBI" id="CHEBI:57856"/>
        <dbReference type="ChEBI" id="CHEBI:59789"/>
        <dbReference type="ChEBI" id="CHEBI:73542"/>
        <dbReference type="ChEBI" id="CHEBI:74269"/>
        <dbReference type="EC" id="2.1.1.221"/>
    </reaction>
</comment>
<dbReference type="EC" id="2.1.1.221" evidence="1"/>
<dbReference type="Gene3D" id="3.40.1280.30">
    <property type="match status" value="1"/>
</dbReference>
<organism evidence="10">
    <name type="scientific">Rodentolepis nana</name>
    <name type="common">Dwarf tapeworm</name>
    <name type="synonym">Hymenolepis nana</name>
    <dbReference type="NCBI Taxonomy" id="102285"/>
    <lineage>
        <taxon>Eukaryota</taxon>
        <taxon>Metazoa</taxon>
        <taxon>Spiralia</taxon>
        <taxon>Lophotrochozoa</taxon>
        <taxon>Platyhelminthes</taxon>
        <taxon>Cestoda</taxon>
        <taxon>Eucestoda</taxon>
        <taxon>Cyclophyllidea</taxon>
        <taxon>Hymenolepididae</taxon>
        <taxon>Rodentolepis</taxon>
    </lineage>
</organism>
<dbReference type="GO" id="GO:0052905">
    <property type="term" value="F:tRNA (guanosine(9)-N1)-methyltransferase activity"/>
    <property type="evidence" value="ECO:0007669"/>
    <property type="project" value="UniProtKB-EC"/>
</dbReference>
<dbReference type="InterPro" id="IPR028564">
    <property type="entry name" value="MT_TRM10-typ"/>
</dbReference>
<dbReference type="OrthoDB" id="278300at2759"/>
<gene>
    <name evidence="8" type="ORF">HNAJ_LOCUS2479</name>
</gene>
<sequence>MSEQTNSLLEKSSDDIPLKNEDSEAKTEDLQSKEQISSTDNDICGLPRKRQKLSKMDRYRQKKEERRERRKAMRQRRREKRDADLAAGKPPPQHPRRQRVSMTDSSCRTCVVLDCSFDNLMSFKDICKFAHQLSNCYSTNRNLPAPVQLYITGLGSAFDRADPISKDLEKRTPKPESTLARLNIVDAKNWDVHLKMENYTELFPASSIVYLCAESPYELPDKFEPAETSFSSANKSPVFTADDVYVIGGLVDHNHYNGLCYEQACERGYRTARLPLERTGISVEGRRVLSLLHVFQALAFVLSTAHPDWSSALRVALPPRKINKLPNAKTPPSPNSQSNEDETDS</sequence>
<evidence type="ECO:0000259" key="7">
    <source>
        <dbReference type="PROSITE" id="PS51675"/>
    </source>
</evidence>
<dbReference type="WBParaSite" id="HNAJ_0000248001-mRNA-1">
    <property type="protein sequence ID" value="HNAJ_0000248001-mRNA-1"/>
    <property type="gene ID" value="HNAJ_0000248001"/>
</dbReference>
<evidence type="ECO:0000256" key="5">
    <source>
        <dbReference type="ARBA" id="ARBA00048434"/>
    </source>
</evidence>
<feature type="domain" description="SAM-dependent MTase TRM10-type" evidence="7">
    <location>
        <begin position="95"/>
        <end position="324"/>
    </location>
</feature>
<dbReference type="EMBL" id="UZAE01001215">
    <property type="protein sequence ID" value="VDN98338.1"/>
    <property type="molecule type" value="Genomic_DNA"/>
</dbReference>
<dbReference type="InterPro" id="IPR038459">
    <property type="entry name" value="MT_TRM10-typ_sf"/>
</dbReference>
<evidence type="ECO:0000256" key="1">
    <source>
        <dbReference type="ARBA" id="ARBA00012797"/>
    </source>
</evidence>
<feature type="compositionally biased region" description="Polar residues" evidence="6">
    <location>
        <begin position="1"/>
        <end position="10"/>
    </location>
</feature>
<keyword evidence="3" id="KW-0808">Transferase</keyword>
<dbReference type="PANTHER" id="PTHR13563:SF13">
    <property type="entry name" value="TRNA METHYLTRANSFERASE 10 HOMOLOG A"/>
    <property type="match status" value="1"/>
</dbReference>
<accession>A0A0R3T5Z2</accession>
<dbReference type="GO" id="GO:0005654">
    <property type="term" value="C:nucleoplasm"/>
    <property type="evidence" value="ECO:0007669"/>
    <property type="project" value="TreeGrafter"/>
</dbReference>
<evidence type="ECO:0000313" key="9">
    <source>
        <dbReference type="Proteomes" id="UP000278807"/>
    </source>
</evidence>
<evidence type="ECO:0000256" key="4">
    <source>
        <dbReference type="ARBA" id="ARBA00022691"/>
    </source>
</evidence>
<evidence type="ECO:0000256" key="2">
    <source>
        <dbReference type="ARBA" id="ARBA00022603"/>
    </source>
</evidence>
<feature type="region of interest" description="Disordered" evidence="6">
    <location>
        <begin position="1"/>
        <end position="102"/>
    </location>
</feature>
<keyword evidence="9" id="KW-1185">Reference proteome</keyword>
<evidence type="ECO:0000256" key="6">
    <source>
        <dbReference type="SAM" id="MobiDB-lite"/>
    </source>
</evidence>
<dbReference type="PROSITE" id="PS51675">
    <property type="entry name" value="SAM_MT_TRM10"/>
    <property type="match status" value="1"/>
</dbReference>
<dbReference type="PANTHER" id="PTHR13563">
    <property type="entry name" value="TRNA (GUANINE-9-) METHYLTRANSFERASE"/>
    <property type="match status" value="1"/>
</dbReference>
<feature type="region of interest" description="Disordered" evidence="6">
    <location>
        <begin position="322"/>
        <end position="345"/>
    </location>
</feature>
<dbReference type="AlphaFoldDB" id="A0A0R3T5Z2"/>
<feature type="compositionally biased region" description="Basic residues" evidence="6">
    <location>
        <begin position="68"/>
        <end position="79"/>
    </location>
</feature>
<proteinExistence type="predicted"/>
<evidence type="ECO:0000313" key="8">
    <source>
        <dbReference type="EMBL" id="VDN98338.1"/>
    </source>
</evidence>
<dbReference type="InterPro" id="IPR007356">
    <property type="entry name" value="tRNA_m1G_MeTrfase_euk"/>
</dbReference>
<dbReference type="Proteomes" id="UP000278807">
    <property type="component" value="Unassembled WGS sequence"/>
</dbReference>
<feature type="compositionally biased region" description="Basic and acidic residues" evidence="6">
    <location>
        <begin position="54"/>
        <end position="67"/>
    </location>
</feature>
<evidence type="ECO:0000256" key="3">
    <source>
        <dbReference type="ARBA" id="ARBA00022679"/>
    </source>
</evidence>
<dbReference type="STRING" id="102285.A0A0R3T5Z2"/>
<name>A0A0R3T5Z2_RODNA</name>
<dbReference type="GO" id="GO:0002939">
    <property type="term" value="P:tRNA N1-guanine methylation"/>
    <property type="evidence" value="ECO:0007669"/>
    <property type="project" value="TreeGrafter"/>
</dbReference>